<dbReference type="InterPro" id="IPR011206">
    <property type="entry name" value="Citrate_lyase_beta/mcl1/mcl2"/>
</dbReference>
<feature type="binding site" evidence="5">
    <location>
        <position position="154"/>
    </location>
    <ligand>
        <name>Mg(2+)</name>
        <dbReference type="ChEBI" id="CHEBI:18420"/>
    </ligand>
</feature>
<gene>
    <name evidence="7" type="ORF">SAMN06296008_101195</name>
</gene>
<dbReference type="GO" id="GO:0006107">
    <property type="term" value="P:oxaloacetate metabolic process"/>
    <property type="evidence" value="ECO:0007669"/>
    <property type="project" value="TreeGrafter"/>
</dbReference>
<sequence length="283" mass="31096">MIQDKASLPCGLAKAFLFVPASRPERFIKALETGAHIIVDLEDAVGLVDKPQARASIVQNLVPLFETFGDRILLRMNSLSTDQAALDLDLIKTLPLKALIHPKTESSEQLDQISRYLSADSYIIPMIESAKGIDQLRAIAAHPQTIRLTLGNIDLQADLGLRCDSTESELQGLRFQMTVLSRLFDLAPPIDGVTVDLQNEAQLLADLERARGIGFLGKLCLHPKQIPTTLQFFQPTEAEVLRARSIVAAFETAQGGAVQLDGKMIDRPVVLLAQRLLNSIEDR</sequence>
<evidence type="ECO:0000313" key="7">
    <source>
        <dbReference type="EMBL" id="SMC30464.1"/>
    </source>
</evidence>
<feature type="binding site" evidence="4">
    <location>
        <position position="128"/>
    </location>
    <ligand>
        <name>substrate</name>
    </ligand>
</feature>
<dbReference type="AlphaFoldDB" id="A0A1W1Y2W7"/>
<dbReference type="EMBL" id="FWXJ01000001">
    <property type="protein sequence ID" value="SMC30464.1"/>
    <property type="molecule type" value="Genomic_DNA"/>
</dbReference>
<evidence type="ECO:0000256" key="3">
    <source>
        <dbReference type="ARBA" id="ARBA00022842"/>
    </source>
</evidence>
<protein>
    <submittedName>
        <fullName evidence="7">Citrate lyase subunit beta / citryl-CoA lyase</fullName>
    </submittedName>
</protein>
<dbReference type="GO" id="GO:0000287">
    <property type="term" value="F:magnesium ion binding"/>
    <property type="evidence" value="ECO:0007669"/>
    <property type="project" value="TreeGrafter"/>
</dbReference>
<reference evidence="7 8" key="1">
    <citation type="submission" date="2017-04" db="EMBL/GenBank/DDBJ databases">
        <authorList>
            <person name="Afonso C.L."/>
            <person name="Miller P.J."/>
            <person name="Scott M.A."/>
            <person name="Spackman E."/>
            <person name="Goraichik I."/>
            <person name="Dimitrov K.M."/>
            <person name="Suarez D.L."/>
            <person name="Swayne D.E."/>
        </authorList>
    </citation>
    <scope>NUCLEOTIDE SEQUENCE [LARGE SCALE GENOMIC DNA]</scope>
    <source>
        <strain evidence="7 8">VK13</strain>
    </source>
</reference>
<feature type="binding site" evidence="4">
    <location>
        <position position="75"/>
    </location>
    <ligand>
        <name>substrate</name>
    </ligand>
</feature>
<evidence type="ECO:0000259" key="6">
    <source>
        <dbReference type="Pfam" id="PF03328"/>
    </source>
</evidence>
<evidence type="ECO:0000313" key="8">
    <source>
        <dbReference type="Proteomes" id="UP000192708"/>
    </source>
</evidence>
<evidence type="ECO:0000256" key="1">
    <source>
        <dbReference type="ARBA" id="ARBA00001946"/>
    </source>
</evidence>
<evidence type="ECO:0000256" key="2">
    <source>
        <dbReference type="ARBA" id="ARBA00022723"/>
    </source>
</evidence>
<organism evidence="7 8">
    <name type="scientific">Polynucleobacter kasalickyi</name>
    <dbReference type="NCBI Taxonomy" id="1938817"/>
    <lineage>
        <taxon>Bacteria</taxon>
        <taxon>Pseudomonadati</taxon>
        <taxon>Pseudomonadota</taxon>
        <taxon>Betaproteobacteria</taxon>
        <taxon>Burkholderiales</taxon>
        <taxon>Burkholderiaceae</taxon>
        <taxon>Polynucleobacter</taxon>
    </lineage>
</organism>
<dbReference type="PANTHER" id="PTHR32308:SF10">
    <property type="entry name" value="CITRATE LYASE SUBUNIT BETA"/>
    <property type="match status" value="1"/>
</dbReference>
<dbReference type="STRING" id="1938817.SAMN06296008_101195"/>
<comment type="cofactor">
    <cofactor evidence="1">
        <name>Mg(2+)</name>
        <dbReference type="ChEBI" id="CHEBI:18420"/>
    </cofactor>
</comment>
<name>A0A1W1Y2W7_9BURK</name>
<dbReference type="OrthoDB" id="348111at2"/>
<dbReference type="Pfam" id="PF03328">
    <property type="entry name" value="HpcH_HpaI"/>
    <property type="match status" value="1"/>
</dbReference>
<dbReference type="RefSeq" id="WP_084281990.1">
    <property type="nucleotide sequence ID" value="NZ_FWXJ01000001.1"/>
</dbReference>
<dbReference type="Gene3D" id="3.20.20.60">
    <property type="entry name" value="Phosphoenolpyruvate-binding domains"/>
    <property type="match status" value="1"/>
</dbReference>
<feature type="binding site" evidence="5">
    <location>
        <position position="128"/>
    </location>
    <ligand>
        <name>Mg(2+)</name>
        <dbReference type="ChEBI" id="CHEBI:18420"/>
    </ligand>
</feature>
<keyword evidence="7" id="KW-0456">Lyase</keyword>
<evidence type="ECO:0000256" key="4">
    <source>
        <dbReference type="PIRSR" id="PIRSR015582-1"/>
    </source>
</evidence>
<dbReference type="InterPro" id="IPR005000">
    <property type="entry name" value="Aldolase/citrate-lyase_domain"/>
</dbReference>
<keyword evidence="8" id="KW-1185">Reference proteome</keyword>
<dbReference type="Proteomes" id="UP000192708">
    <property type="component" value="Unassembled WGS sequence"/>
</dbReference>
<dbReference type="PIRSF" id="PIRSF015582">
    <property type="entry name" value="Cit_lyase_B"/>
    <property type="match status" value="1"/>
</dbReference>
<feature type="domain" description="HpcH/HpaI aldolase/citrate lyase" evidence="6">
    <location>
        <begin position="15"/>
        <end position="223"/>
    </location>
</feature>
<dbReference type="GO" id="GO:0016829">
    <property type="term" value="F:lyase activity"/>
    <property type="evidence" value="ECO:0007669"/>
    <property type="project" value="UniProtKB-KW"/>
</dbReference>
<dbReference type="PANTHER" id="PTHR32308">
    <property type="entry name" value="LYASE BETA SUBUNIT, PUTATIVE (AFU_ORTHOLOGUE AFUA_4G13030)-RELATED"/>
    <property type="match status" value="1"/>
</dbReference>
<evidence type="ECO:0000256" key="5">
    <source>
        <dbReference type="PIRSR" id="PIRSR015582-2"/>
    </source>
</evidence>
<dbReference type="InterPro" id="IPR015813">
    <property type="entry name" value="Pyrv/PenolPyrv_kinase-like_dom"/>
</dbReference>
<proteinExistence type="predicted"/>
<keyword evidence="2 5" id="KW-0479">Metal-binding</keyword>
<accession>A0A1W1Y2W7</accession>
<dbReference type="InterPro" id="IPR040442">
    <property type="entry name" value="Pyrv_kinase-like_dom_sf"/>
</dbReference>
<keyword evidence="3 5" id="KW-0460">Magnesium</keyword>
<dbReference type="SUPFAM" id="SSF51621">
    <property type="entry name" value="Phosphoenolpyruvate/pyruvate domain"/>
    <property type="match status" value="1"/>
</dbReference>